<accession>A0A2S7FB60</accession>
<evidence type="ECO:0000256" key="1">
    <source>
        <dbReference type="PROSITE-ProRule" id="PRU01282"/>
    </source>
</evidence>
<dbReference type="InterPro" id="IPR036249">
    <property type="entry name" value="Thioredoxin-like_sf"/>
</dbReference>
<dbReference type="RefSeq" id="WP_027636856.1">
    <property type="nucleotide sequence ID" value="NZ_CANCWB010000005.1"/>
</dbReference>
<dbReference type="PROSITE" id="PS51353">
    <property type="entry name" value="ARSC"/>
    <property type="match status" value="1"/>
</dbReference>
<sequence length="115" mass="13181">MLFIEYPKCSTCRKALKYLKDNNKEVTVRNIVEATPTKEELIAWIDKSGLEPKKFFNTCGKVYKELGLKDKVSLMSKEEIAEMLSKDGMLIKRPILVSNDVVLVGFKEESYSKVK</sequence>
<dbReference type="AlphaFoldDB" id="A0A2S7FB60"/>
<dbReference type="PANTHER" id="PTHR30041">
    <property type="entry name" value="ARSENATE REDUCTASE"/>
    <property type="match status" value="1"/>
</dbReference>
<comment type="similarity">
    <text evidence="1">Belongs to the ArsC family.</text>
</comment>
<dbReference type="CDD" id="cd03036">
    <property type="entry name" value="ArsC_like"/>
    <property type="match status" value="1"/>
</dbReference>
<protein>
    <submittedName>
        <fullName evidence="2">Glutaredoxin</fullName>
    </submittedName>
</protein>
<dbReference type="PROSITE" id="PS51354">
    <property type="entry name" value="GLUTAREDOXIN_2"/>
    <property type="match status" value="1"/>
</dbReference>
<proteinExistence type="inferred from homology"/>
<comment type="caution">
    <text evidence="2">The sequence shown here is derived from an EMBL/GenBank/DDBJ whole genome shotgun (WGS) entry which is preliminary data.</text>
</comment>
<dbReference type="InterPro" id="IPR006504">
    <property type="entry name" value="Tscrpt_reg_Spx/MgsR"/>
</dbReference>
<dbReference type="Pfam" id="PF03960">
    <property type="entry name" value="ArsC"/>
    <property type="match status" value="1"/>
</dbReference>
<reference evidence="2 3" key="1">
    <citation type="submission" date="2016-01" db="EMBL/GenBank/DDBJ databases">
        <title>Characterization of the Clostridium difficile lineages that are prevalent in Hong Kong and China.</title>
        <authorList>
            <person name="Kwok J.S.-L."/>
            <person name="Lam W.-Y."/>
            <person name="Ip M."/>
            <person name="Chan T.-F."/>
            <person name="Hawkey P.M."/>
            <person name="Tsui S.K.-W."/>
        </authorList>
    </citation>
    <scope>NUCLEOTIDE SEQUENCE [LARGE SCALE GENOMIC DNA]</scope>
    <source>
        <strain evidence="2 3">300064</strain>
    </source>
</reference>
<gene>
    <name evidence="2" type="ORF">AWN73_12875</name>
</gene>
<name>A0A2S7FB60_CLOBU</name>
<evidence type="ECO:0000313" key="3">
    <source>
        <dbReference type="Proteomes" id="UP000238081"/>
    </source>
</evidence>
<dbReference type="Gene3D" id="3.40.30.10">
    <property type="entry name" value="Glutaredoxin"/>
    <property type="match status" value="1"/>
</dbReference>
<dbReference type="InterPro" id="IPR006660">
    <property type="entry name" value="Arsenate_reductase-like"/>
</dbReference>
<dbReference type="PANTHER" id="PTHR30041:SF8">
    <property type="entry name" value="PROTEIN YFFB"/>
    <property type="match status" value="1"/>
</dbReference>
<dbReference type="NCBIfam" id="TIGR01617">
    <property type="entry name" value="arsC_related"/>
    <property type="match status" value="1"/>
</dbReference>
<dbReference type="Proteomes" id="UP000238081">
    <property type="component" value="Unassembled WGS sequence"/>
</dbReference>
<dbReference type="SUPFAM" id="SSF52833">
    <property type="entry name" value="Thioredoxin-like"/>
    <property type="match status" value="1"/>
</dbReference>
<organism evidence="2 3">
    <name type="scientific">Clostridium butyricum</name>
    <dbReference type="NCBI Taxonomy" id="1492"/>
    <lineage>
        <taxon>Bacteria</taxon>
        <taxon>Bacillati</taxon>
        <taxon>Bacillota</taxon>
        <taxon>Clostridia</taxon>
        <taxon>Eubacteriales</taxon>
        <taxon>Clostridiaceae</taxon>
        <taxon>Clostridium</taxon>
    </lineage>
</organism>
<dbReference type="EMBL" id="LRDH01000103">
    <property type="protein sequence ID" value="PPV15010.1"/>
    <property type="molecule type" value="Genomic_DNA"/>
</dbReference>
<evidence type="ECO:0000313" key="2">
    <source>
        <dbReference type="EMBL" id="PPV15010.1"/>
    </source>
</evidence>